<dbReference type="EMBL" id="AGBW02000323">
    <property type="protein sequence ID" value="OWR55792.1"/>
    <property type="molecule type" value="Genomic_DNA"/>
</dbReference>
<organism evidence="1 2">
    <name type="scientific">Danaus plexippus plexippus</name>
    <dbReference type="NCBI Taxonomy" id="278856"/>
    <lineage>
        <taxon>Eukaryota</taxon>
        <taxon>Metazoa</taxon>
        <taxon>Ecdysozoa</taxon>
        <taxon>Arthropoda</taxon>
        <taxon>Hexapoda</taxon>
        <taxon>Insecta</taxon>
        <taxon>Pterygota</taxon>
        <taxon>Neoptera</taxon>
        <taxon>Endopterygota</taxon>
        <taxon>Lepidoptera</taxon>
        <taxon>Glossata</taxon>
        <taxon>Ditrysia</taxon>
        <taxon>Papilionoidea</taxon>
        <taxon>Nymphalidae</taxon>
        <taxon>Danainae</taxon>
        <taxon>Danaini</taxon>
        <taxon>Danaina</taxon>
        <taxon>Danaus</taxon>
        <taxon>Danaus</taxon>
    </lineage>
</organism>
<gene>
    <name evidence="1" type="ORF">KGM_214734</name>
</gene>
<sequence length="63" mass="7455">MRNTQQYYKDNSYKMRAPCKYDVNSCVLIISSEHDARNQYLTMDIPIFTIHLPDYMNSDSDIS</sequence>
<name>A0A212FPW0_DANPL</name>
<dbReference type="Proteomes" id="UP000007151">
    <property type="component" value="Unassembled WGS sequence"/>
</dbReference>
<dbReference type="KEGG" id="dpl:KGM_214734"/>
<dbReference type="AlphaFoldDB" id="A0A212FPW0"/>
<evidence type="ECO:0000313" key="1">
    <source>
        <dbReference type="EMBL" id="OWR55792.1"/>
    </source>
</evidence>
<evidence type="ECO:0000313" key="2">
    <source>
        <dbReference type="Proteomes" id="UP000007151"/>
    </source>
</evidence>
<dbReference type="InParanoid" id="A0A212FPW0"/>
<accession>A0A212FPW0</accession>
<proteinExistence type="predicted"/>
<reference evidence="1 2" key="1">
    <citation type="journal article" date="2011" name="Cell">
        <title>The monarch butterfly genome yields insights into long-distance migration.</title>
        <authorList>
            <person name="Zhan S."/>
            <person name="Merlin C."/>
            <person name="Boore J.L."/>
            <person name="Reppert S.M."/>
        </authorList>
    </citation>
    <scope>NUCLEOTIDE SEQUENCE [LARGE SCALE GENOMIC DNA]</scope>
    <source>
        <strain evidence="1">F-2</strain>
    </source>
</reference>
<comment type="caution">
    <text evidence="1">The sequence shown here is derived from an EMBL/GenBank/DDBJ whole genome shotgun (WGS) entry which is preliminary data.</text>
</comment>
<protein>
    <submittedName>
        <fullName evidence="1">Uncharacterized protein</fullName>
    </submittedName>
</protein>
<keyword evidence="2" id="KW-1185">Reference proteome</keyword>